<dbReference type="EMBL" id="CAADFZ010000053">
    <property type="protein sequence ID" value="VFK64871.1"/>
    <property type="molecule type" value="Genomic_DNA"/>
</dbReference>
<feature type="region of interest" description="Disordered" evidence="1">
    <location>
        <begin position="68"/>
        <end position="88"/>
    </location>
</feature>
<name>A0A451AFR8_9GAMM</name>
<evidence type="ECO:0000256" key="2">
    <source>
        <dbReference type="SAM" id="Phobius"/>
    </source>
</evidence>
<dbReference type="EMBL" id="CAADGD010000058">
    <property type="protein sequence ID" value="VFK71277.1"/>
    <property type="molecule type" value="Genomic_DNA"/>
</dbReference>
<protein>
    <submittedName>
        <fullName evidence="3">Uncharacterized protein</fullName>
    </submittedName>
</protein>
<dbReference type="AlphaFoldDB" id="A0A451AFR8"/>
<sequence>MEHLFFIIRNTRGFGRNSKHFIFPIYFIYFPLSFTNGSSFNGSLTMKNDNEYIAEFEARFWQPAPALQVQEPNPENPEPKRPMKYITF</sequence>
<keyword evidence="2" id="KW-1133">Transmembrane helix</keyword>
<gene>
    <name evidence="3" type="ORF">BECKUNK1418G_GA0071005_10538</name>
    <name evidence="4" type="ORF">BECKUNK1418H_GA0071006_105815</name>
</gene>
<evidence type="ECO:0000256" key="1">
    <source>
        <dbReference type="SAM" id="MobiDB-lite"/>
    </source>
</evidence>
<reference evidence="3" key="1">
    <citation type="submission" date="2019-02" db="EMBL/GenBank/DDBJ databases">
        <authorList>
            <person name="Gruber-Vodicka R. H."/>
            <person name="Seah K. B. B."/>
        </authorList>
    </citation>
    <scope>NUCLEOTIDE SEQUENCE</scope>
    <source>
        <strain evidence="4">BECK_BY19</strain>
        <strain evidence="3">BECK_BY8</strain>
    </source>
</reference>
<feature type="transmembrane region" description="Helical" evidence="2">
    <location>
        <begin position="21"/>
        <end position="40"/>
    </location>
</feature>
<keyword evidence="2" id="KW-0812">Transmembrane</keyword>
<accession>A0A451AFR8</accession>
<keyword evidence="2" id="KW-0472">Membrane</keyword>
<proteinExistence type="predicted"/>
<organism evidence="3">
    <name type="scientific">Candidatus Kentrum sp. UNK</name>
    <dbReference type="NCBI Taxonomy" id="2126344"/>
    <lineage>
        <taxon>Bacteria</taxon>
        <taxon>Pseudomonadati</taxon>
        <taxon>Pseudomonadota</taxon>
        <taxon>Gammaproteobacteria</taxon>
        <taxon>Candidatus Kentrum</taxon>
    </lineage>
</organism>
<evidence type="ECO:0000313" key="3">
    <source>
        <dbReference type="EMBL" id="VFK64871.1"/>
    </source>
</evidence>
<evidence type="ECO:0000313" key="4">
    <source>
        <dbReference type="EMBL" id="VFK71277.1"/>
    </source>
</evidence>